<dbReference type="PANTHER" id="PTHR33193:SF41">
    <property type="entry name" value="DUF3511 DOMAIN-CONTAINING PROTEIN"/>
    <property type="match status" value="1"/>
</dbReference>
<dbReference type="OrthoDB" id="1677478at2759"/>
<organism evidence="1 2">
    <name type="scientific">Abrus precatorius</name>
    <name type="common">Indian licorice</name>
    <name type="synonym">Glycine abrus</name>
    <dbReference type="NCBI Taxonomy" id="3816"/>
    <lineage>
        <taxon>Eukaryota</taxon>
        <taxon>Viridiplantae</taxon>
        <taxon>Streptophyta</taxon>
        <taxon>Embryophyta</taxon>
        <taxon>Tracheophyta</taxon>
        <taxon>Spermatophyta</taxon>
        <taxon>Magnoliopsida</taxon>
        <taxon>eudicotyledons</taxon>
        <taxon>Gunneridae</taxon>
        <taxon>Pentapetalae</taxon>
        <taxon>rosids</taxon>
        <taxon>fabids</taxon>
        <taxon>Fabales</taxon>
        <taxon>Fabaceae</taxon>
        <taxon>Papilionoideae</taxon>
        <taxon>50 kb inversion clade</taxon>
        <taxon>NPAAA clade</taxon>
        <taxon>indigoferoid/millettioid clade</taxon>
        <taxon>Abreae</taxon>
        <taxon>Abrus</taxon>
    </lineage>
</organism>
<evidence type="ECO:0000313" key="2">
    <source>
        <dbReference type="RefSeq" id="XP_027336899.1"/>
    </source>
</evidence>
<reference evidence="1" key="1">
    <citation type="journal article" date="2019" name="Toxins">
        <title>Detection of Abrin-Like and Prepropulchellin-Like Toxin Genes and Transcripts Using Whole Genome Sequencing and Full-Length Transcript Sequencing of Abrus precatorius.</title>
        <authorList>
            <person name="Hovde B.T."/>
            <person name="Daligault H.E."/>
            <person name="Hanschen E.R."/>
            <person name="Kunde Y.A."/>
            <person name="Johnson M.B."/>
            <person name="Starkenburg S.R."/>
            <person name="Johnson S.L."/>
        </authorList>
    </citation>
    <scope>NUCLEOTIDE SEQUENCE [LARGE SCALE GENOMIC DNA]</scope>
</reference>
<dbReference type="RefSeq" id="XP_027336899.1">
    <property type="nucleotide sequence ID" value="XM_027481098.1"/>
</dbReference>
<evidence type="ECO:0000313" key="1">
    <source>
        <dbReference type="Proteomes" id="UP000694853"/>
    </source>
</evidence>
<reference evidence="2" key="2">
    <citation type="submission" date="2025-08" db="UniProtKB">
        <authorList>
            <consortium name="RefSeq"/>
        </authorList>
    </citation>
    <scope>IDENTIFICATION</scope>
    <source>
        <tissue evidence="2">Young leaves</tissue>
    </source>
</reference>
<dbReference type="KEGG" id="aprc:113850530"/>
<accession>A0A8B8K095</accession>
<gene>
    <name evidence="2" type="primary">LOC113850530</name>
</gene>
<proteinExistence type="predicted"/>
<protein>
    <submittedName>
        <fullName evidence="2">Uncharacterized protein LOC113850530</fullName>
    </submittedName>
</protein>
<dbReference type="GeneID" id="113850530"/>
<keyword evidence="1" id="KW-1185">Reference proteome</keyword>
<dbReference type="InterPro" id="IPR021899">
    <property type="entry name" value="DUF3511"/>
</dbReference>
<dbReference type="Proteomes" id="UP000694853">
    <property type="component" value="Unplaced"/>
</dbReference>
<name>A0A8B8K095_ABRPR</name>
<sequence length="90" mass="10625">MEKSKSFSAYHSSCYHDMRVGFEDRSNSYSFNGPSIKEDVLAIKGNPEVKRRKRVASYNMYTMEAKLKSSFRTSFKWIKNKLVVDYYDDE</sequence>
<dbReference type="PANTHER" id="PTHR33193">
    <property type="entry name" value="DOMAIN PROTEIN, PUTATIVE (DUF3511)-RELATED"/>
    <property type="match status" value="1"/>
</dbReference>
<dbReference type="AlphaFoldDB" id="A0A8B8K095"/>
<dbReference type="Pfam" id="PF12023">
    <property type="entry name" value="DUF3511"/>
    <property type="match status" value="1"/>
</dbReference>